<dbReference type="Proteomes" id="UP000008810">
    <property type="component" value="Chromosome 5"/>
</dbReference>
<keyword evidence="3" id="KW-1185">Reference proteome</keyword>
<dbReference type="EMBL" id="CM000884">
    <property type="protein sequence ID" value="PNT61069.1"/>
    <property type="molecule type" value="Genomic_DNA"/>
</dbReference>
<dbReference type="Gramene" id="PNT61069">
    <property type="protein sequence ID" value="PNT61069"/>
    <property type="gene ID" value="BRADI_5g09988v3"/>
</dbReference>
<evidence type="ECO:0000313" key="3">
    <source>
        <dbReference type="Proteomes" id="UP000008810"/>
    </source>
</evidence>
<protein>
    <submittedName>
        <fullName evidence="1 2">Uncharacterized protein</fullName>
    </submittedName>
</protein>
<organism evidence="1">
    <name type="scientific">Brachypodium distachyon</name>
    <name type="common">Purple false brome</name>
    <name type="synonym">Trachynia distachya</name>
    <dbReference type="NCBI Taxonomy" id="15368"/>
    <lineage>
        <taxon>Eukaryota</taxon>
        <taxon>Viridiplantae</taxon>
        <taxon>Streptophyta</taxon>
        <taxon>Embryophyta</taxon>
        <taxon>Tracheophyta</taxon>
        <taxon>Spermatophyta</taxon>
        <taxon>Magnoliopsida</taxon>
        <taxon>Liliopsida</taxon>
        <taxon>Poales</taxon>
        <taxon>Poaceae</taxon>
        <taxon>BOP clade</taxon>
        <taxon>Pooideae</taxon>
        <taxon>Stipodae</taxon>
        <taxon>Brachypodieae</taxon>
        <taxon>Brachypodium</taxon>
    </lineage>
</organism>
<evidence type="ECO:0000313" key="1">
    <source>
        <dbReference type="EMBL" id="PNT61069.1"/>
    </source>
</evidence>
<dbReference type="AlphaFoldDB" id="A0A2K2CGB6"/>
<sequence length="75" mass="8246">GTGSQSPCALLRLPVPSRPGKLGRHLLRPLNPCLCHLLESPNMAPAVSLWIYFGLACCSLKLRGRSCQRCTEPRF</sequence>
<reference evidence="2" key="3">
    <citation type="submission" date="2018-08" db="UniProtKB">
        <authorList>
            <consortium name="EnsemblPlants"/>
        </authorList>
    </citation>
    <scope>IDENTIFICATION</scope>
    <source>
        <strain evidence="2">cv. Bd21</strain>
    </source>
</reference>
<dbReference type="InParanoid" id="A0A2K2CGB6"/>
<name>A0A2K2CGB6_BRADI</name>
<reference evidence="1" key="2">
    <citation type="submission" date="2017-06" db="EMBL/GenBank/DDBJ databases">
        <title>WGS assembly of Brachypodium distachyon.</title>
        <authorList>
            <consortium name="The International Brachypodium Initiative"/>
            <person name="Lucas S."/>
            <person name="Harmon-Smith M."/>
            <person name="Lail K."/>
            <person name="Tice H."/>
            <person name="Grimwood J."/>
            <person name="Bruce D."/>
            <person name="Barry K."/>
            <person name="Shu S."/>
            <person name="Lindquist E."/>
            <person name="Wang M."/>
            <person name="Pitluck S."/>
            <person name="Vogel J.P."/>
            <person name="Garvin D.F."/>
            <person name="Mockler T.C."/>
            <person name="Schmutz J."/>
            <person name="Rokhsar D."/>
            <person name="Bevan M.W."/>
        </authorList>
    </citation>
    <scope>NUCLEOTIDE SEQUENCE</scope>
    <source>
        <strain evidence="1">Bd21</strain>
    </source>
</reference>
<gene>
    <name evidence="1" type="ORF">BRADI_5g09988v3</name>
</gene>
<feature type="non-terminal residue" evidence="1">
    <location>
        <position position="1"/>
    </location>
</feature>
<evidence type="ECO:0000313" key="2">
    <source>
        <dbReference type="EnsemblPlants" id="PNT61069"/>
    </source>
</evidence>
<accession>A0A2K2CGB6</accession>
<proteinExistence type="predicted"/>
<dbReference type="EnsemblPlants" id="PNT61069">
    <property type="protein sequence ID" value="PNT61069"/>
    <property type="gene ID" value="BRADI_5g09988v3"/>
</dbReference>
<reference evidence="1 2" key="1">
    <citation type="journal article" date="2010" name="Nature">
        <title>Genome sequencing and analysis of the model grass Brachypodium distachyon.</title>
        <authorList>
            <consortium name="International Brachypodium Initiative"/>
        </authorList>
    </citation>
    <scope>NUCLEOTIDE SEQUENCE [LARGE SCALE GENOMIC DNA]</scope>
    <source>
        <strain evidence="1 2">Bd21</strain>
    </source>
</reference>